<dbReference type="PANTHER" id="PTHR35604">
    <property type="entry name" value="TRANSPOSASE INSH FOR INSERTION SEQUENCE ELEMENT IS5A-RELATED"/>
    <property type="match status" value="1"/>
</dbReference>
<dbReference type="Pfam" id="PF05598">
    <property type="entry name" value="DUF772"/>
    <property type="match status" value="1"/>
</dbReference>
<dbReference type="RefSeq" id="WP_093317740.1">
    <property type="nucleotide sequence ID" value="NZ_FOHV01000004.1"/>
</dbReference>
<dbReference type="GO" id="GO:0006313">
    <property type="term" value="P:DNA transposition"/>
    <property type="evidence" value="ECO:0007669"/>
    <property type="project" value="InterPro"/>
</dbReference>
<evidence type="ECO:0000256" key="1">
    <source>
        <dbReference type="SAM" id="MobiDB-lite"/>
    </source>
</evidence>
<dbReference type="AlphaFoldDB" id="A0A1H9ZMZ7"/>
<dbReference type="EMBL" id="FOHV01000004">
    <property type="protein sequence ID" value="SES83041.1"/>
    <property type="molecule type" value="Genomic_DNA"/>
</dbReference>
<evidence type="ECO:0000313" key="4">
    <source>
        <dbReference type="EMBL" id="SES83041.1"/>
    </source>
</evidence>
<evidence type="ECO:0000259" key="3">
    <source>
        <dbReference type="Pfam" id="PF05598"/>
    </source>
</evidence>
<feature type="region of interest" description="Disordered" evidence="1">
    <location>
        <begin position="163"/>
        <end position="193"/>
    </location>
</feature>
<sequence length="385" mass="43812">MNTTEFNRLMQLNFYVHNSLFPFLLNQDIVLTDKLRELIKAIEISEIDKFVRLKSKGFAGRPPADRIQFARAFIAKAVFNLSTTNQLIERLTYDNTLRVICGFSTTHNLPDKSSFSRAFKEFSEYKLPEITHQSFIKNHLSNVLFESVSHDSTAIESREKAIKKSKEIEGNTNNTTVDEPKKKRGRPSKEALEKKKMMQQIQETPISFIDAQRKKSVAENIQNLPKVAAYSCKKNSKGFKTTWLGYKLHISTAPGDIPISCILTSASVHDSQVMVPLMQETTSKIDYCYDLADAGYCSKSLREASLELGHVPLIDHNPRRADKKEFEAFEAIKYKARSGVERVNAHLKDFHGGRNIWVKGAEKVMTHLMFGVLVITVEQTLRFAT</sequence>
<feature type="domain" description="Transposase InsH N-terminal" evidence="3">
    <location>
        <begin position="32"/>
        <end position="120"/>
    </location>
</feature>
<dbReference type="Pfam" id="PF01609">
    <property type="entry name" value="DDE_Tnp_1"/>
    <property type="match status" value="1"/>
</dbReference>
<dbReference type="Proteomes" id="UP000242642">
    <property type="component" value="Unassembled WGS sequence"/>
</dbReference>
<protein>
    <submittedName>
        <fullName evidence="4">Transposase domain</fullName>
    </submittedName>
</protein>
<feature type="domain" description="Transposase IS4-like" evidence="2">
    <location>
        <begin position="240"/>
        <end position="360"/>
    </location>
</feature>
<evidence type="ECO:0000313" key="5">
    <source>
        <dbReference type="Proteomes" id="UP000242642"/>
    </source>
</evidence>
<name>A0A1H9ZMZ7_9GAMM</name>
<proteinExistence type="predicted"/>
<dbReference type="InterPro" id="IPR008490">
    <property type="entry name" value="Transposase_InsH_N"/>
</dbReference>
<evidence type="ECO:0000259" key="2">
    <source>
        <dbReference type="Pfam" id="PF01609"/>
    </source>
</evidence>
<gene>
    <name evidence="4" type="ORF">SAMN02583745_00613</name>
</gene>
<dbReference type="GO" id="GO:0004803">
    <property type="term" value="F:transposase activity"/>
    <property type="evidence" value="ECO:0007669"/>
    <property type="project" value="InterPro"/>
</dbReference>
<organism evidence="4 5">
    <name type="scientific">Thorsellia anophelis DSM 18579</name>
    <dbReference type="NCBI Taxonomy" id="1123402"/>
    <lineage>
        <taxon>Bacteria</taxon>
        <taxon>Pseudomonadati</taxon>
        <taxon>Pseudomonadota</taxon>
        <taxon>Gammaproteobacteria</taxon>
        <taxon>Enterobacterales</taxon>
        <taxon>Thorselliaceae</taxon>
        <taxon>Thorsellia</taxon>
    </lineage>
</organism>
<accession>A0A1H9ZMZ7</accession>
<dbReference type="InterPro" id="IPR002559">
    <property type="entry name" value="Transposase_11"/>
</dbReference>
<dbReference type="GO" id="GO:0003677">
    <property type="term" value="F:DNA binding"/>
    <property type="evidence" value="ECO:0007669"/>
    <property type="project" value="InterPro"/>
</dbReference>
<reference evidence="5" key="1">
    <citation type="submission" date="2016-10" db="EMBL/GenBank/DDBJ databases">
        <authorList>
            <person name="Varghese N."/>
            <person name="Submissions S."/>
        </authorList>
    </citation>
    <scope>NUCLEOTIDE SEQUENCE [LARGE SCALE GENOMIC DNA]</scope>
    <source>
        <strain evidence="5">DSM 18579</strain>
    </source>
</reference>
<dbReference type="OrthoDB" id="6064983at2"/>
<keyword evidence="5" id="KW-1185">Reference proteome</keyword>
<dbReference type="PANTHER" id="PTHR35604:SF2">
    <property type="entry name" value="TRANSPOSASE INSH FOR INSERTION SEQUENCE ELEMENT IS5A-RELATED"/>
    <property type="match status" value="1"/>
</dbReference>